<dbReference type="OrthoDB" id="6431331at2759"/>
<dbReference type="EMBL" id="ML976617">
    <property type="protein sequence ID" value="KAF1842999.1"/>
    <property type="molecule type" value="Genomic_DNA"/>
</dbReference>
<reference evidence="3" key="1">
    <citation type="submission" date="2020-01" db="EMBL/GenBank/DDBJ databases">
        <authorList>
            <consortium name="DOE Joint Genome Institute"/>
            <person name="Haridas S."/>
            <person name="Albert R."/>
            <person name="Binder M."/>
            <person name="Bloem J."/>
            <person name="Labutti K."/>
            <person name="Salamov A."/>
            <person name="Andreopoulos B."/>
            <person name="Baker S.E."/>
            <person name="Barry K."/>
            <person name="Bills G."/>
            <person name="Bluhm B.H."/>
            <person name="Cannon C."/>
            <person name="Castanera R."/>
            <person name="Culley D.E."/>
            <person name="Daum C."/>
            <person name="Ezra D."/>
            <person name="Gonzalez J.B."/>
            <person name="Henrissat B."/>
            <person name="Kuo A."/>
            <person name="Liang C."/>
            <person name="Lipzen A."/>
            <person name="Lutzoni F."/>
            <person name="Magnuson J."/>
            <person name="Mondo S."/>
            <person name="Nolan M."/>
            <person name="Ohm R."/>
            <person name="Pangilinan J."/>
            <person name="Park H.-J."/>
            <person name="Ramirez L."/>
            <person name="Alfaro M."/>
            <person name="Sun H."/>
            <person name="Tritt A."/>
            <person name="Yoshinaga Y."/>
            <person name="Zwiers L.-H."/>
            <person name="Turgeon B.G."/>
            <person name="Goodwin S.B."/>
            <person name="Spatafora J.W."/>
            <person name="Crous P.W."/>
            <person name="Grigoriev I.V."/>
        </authorList>
    </citation>
    <scope>NUCLEOTIDE SEQUENCE</scope>
    <source>
        <strain evidence="3">CBS 394.84</strain>
    </source>
</reference>
<feature type="domain" description="AB hydrolase-1" evidence="2">
    <location>
        <begin position="97"/>
        <end position="441"/>
    </location>
</feature>
<evidence type="ECO:0000313" key="3">
    <source>
        <dbReference type="EMBL" id="KAF1842999.1"/>
    </source>
</evidence>
<dbReference type="InterPro" id="IPR029058">
    <property type="entry name" value="AB_hydrolase_fold"/>
</dbReference>
<dbReference type="Proteomes" id="UP000800039">
    <property type="component" value="Unassembled WGS sequence"/>
</dbReference>
<dbReference type="Pfam" id="PF12697">
    <property type="entry name" value="Abhydrolase_6"/>
    <property type="match status" value="1"/>
</dbReference>
<feature type="transmembrane region" description="Helical" evidence="1">
    <location>
        <begin position="15"/>
        <end position="38"/>
    </location>
</feature>
<protein>
    <submittedName>
        <fullName evidence="3">Alpha/beta-hydrolase</fullName>
    </submittedName>
</protein>
<proteinExistence type="predicted"/>
<dbReference type="PRINTS" id="PR00412">
    <property type="entry name" value="EPOXHYDRLASE"/>
</dbReference>
<dbReference type="PANTHER" id="PTHR43689">
    <property type="entry name" value="HYDROLASE"/>
    <property type="match status" value="1"/>
</dbReference>
<keyword evidence="1" id="KW-0472">Membrane</keyword>
<evidence type="ECO:0000259" key="2">
    <source>
        <dbReference type="Pfam" id="PF12697"/>
    </source>
</evidence>
<dbReference type="GeneID" id="63850929"/>
<evidence type="ECO:0000256" key="1">
    <source>
        <dbReference type="SAM" id="Phobius"/>
    </source>
</evidence>
<evidence type="ECO:0000313" key="4">
    <source>
        <dbReference type="Proteomes" id="UP000800039"/>
    </source>
</evidence>
<dbReference type="Gene3D" id="3.40.50.1820">
    <property type="entry name" value="alpha/beta hydrolase"/>
    <property type="match status" value="1"/>
</dbReference>
<dbReference type="PANTHER" id="PTHR43689:SF8">
    <property type="entry name" value="ALPHA_BETA-HYDROLASES SUPERFAMILY PROTEIN"/>
    <property type="match status" value="1"/>
</dbReference>
<gene>
    <name evidence="3" type="ORF">K460DRAFT_367921</name>
</gene>
<name>A0A9P4GCI8_9PLEO</name>
<dbReference type="InterPro" id="IPR000073">
    <property type="entry name" value="AB_hydrolase_1"/>
</dbReference>
<keyword evidence="4" id="KW-1185">Reference proteome</keyword>
<keyword evidence="1" id="KW-1133">Transmembrane helix</keyword>
<dbReference type="SUPFAM" id="SSF53474">
    <property type="entry name" value="alpha/beta-Hydrolases"/>
    <property type="match status" value="1"/>
</dbReference>
<dbReference type="GO" id="GO:0003824">
    <property type="term" value="F:catalytic activity"/>
    <property type="evidence" value="ECO:0007669"/>
    <property type="project" value="InterPro"/>
</dbReference>
<organism evidence="3 4">
    <name type="scientific">Cucurbitaria berberidis CBS 394.84</name>
    <dbReference type="NCBI Taxonomy" id="1168544"/>
    <lineage>
        <taxon>Eukaryota</taxon>
        <taxon>Fungi</taxon>
        <taxon>Dikarya</taxon>
        <taxon>Ascomycota</taxon>
        <taxon>Pezizomycotina</taxon>
        <taxon>Dothideomycetes</taxon>
        <taxon>Pleosporomycetidae</taxon>
        <taxon>Pleosporales</taxon>
        <taxon>Pleosporineae</taxon>
        <taxon>Cucurbitariaceae</taxon>
        <taxon>Cucurbitaria</taxon>
    </lineage>
</organism>
<feature type="transmembrane region" description="Helical" evidence="1">
    <location>
        <begin position="251"/>
        <end position="275"/>
    </location>
</feature>
<sequence>MAGTLADLGWYGFKLGFGLFSLASIWSTAAIKSGALWARDSEKEKQELAAAQKKHWSLDQEPLPGFKHAFFKTSAGPRLHYVVNENLKLSAPKNVAIFIHGFPDSFLLWRHILQSPELLRSHILIAVDLPGYGGSDGLSAYDSYEVLETLSEFIIGMRELFLQENKKVVVVTHDWGAIIGARLASEAKELADHWVITSALIPHLTASNAAAQVSLAKQMLHTWIRSPFNIRLLKNGLHALGPVVSQFRRSFYIFCFLLPWPFNTFFATFGNYWFLRVLHELGKGNRNKDEKTFARLNTTEAAEAMAMSTGPALSQIEQVDGNGHRYGDSVRNRIRDRGMAEKIRIYREGLFTGQWQKSLETTAALFELASDPSSRHQSISGSLLGNSAPRGALQTPTTLILGEHDPAFDRRLALGNVKDYLVKGSQVVLVKGAGHWLPLEPVGRRVLEKTVQWALDDSSAESEKNSTPFAAMSDVRIVEEL</sequence>
<keyword evidence="1" id="KW-0812">Transmembrane</keyword>
<dbReference type="RefSeq" id="XP_040785562.1">
    <property type="nucleotide sequence ID" value="XM_040933678.1"/>
</dbReference>
<accession>A0A9P4GCI8</accession>
<dbReference type="InterPro" id="IPR000639">
    <property type="entry name" value="Epox_hydrolase-like"/>
</dbReference>
<dbReference type="AlphaFoldDB" id="A0A9P4GCI8"/>
<comment type="caution">
    <text evidence="3">The sequence shown here is derived from an EMBL/GenBank/DDBJ whole genome shotgun (WGS) entry which is preliminary data.</text>
</comment>